<sequence length="347" mass="39812">MLFRWNIYRLSNQSLRLCSNHNFYIKHSVLFESRLDDRNKSIQKRNFSFQNTVESIAKTQTGIFKSLSESTPVEYIQNFLLSFHDTSGLPWWATIVCTTILLRSCVTLPLAVYQNYILAKLENLKLEMPEIAKELRKETAVAIKLYKWDEKKAKLVYNRSIRKQWNKLVVRDNCHPFKASLLILFQIPMWISLSVSLRNLVYMLPLQDANAQITFAELSIGGFGFIPNLTEVDASGILPVSLGLINLSIIELQRLSRVNDPTKLQKILTNVFRGISLVMIPVAASVPSCLVLYWTTSSAYGLIQNLVLISPKIKRICRIPKTTSELSEPYKHISSKLQKMIDFSSYK</sequence>
<dbReference type="AlphaFoldDB" id="A0A9P0CW54"/>
<keyword evidence="4" id="KW-0472">Membrane</keyword>
<keyword evidence="3" id="KW-1133">Transmembrane helix</keyword>
<dbReference type="PANTHER" id="PTHR12428:SF65">
    <property type="entry name" value="CYTOCHROME C OXIDASE ASSEMBLY PROTEIN COX18, MITOCHONDRIAL"/>
    <property type="match status" value="1"/>
</dbReference>
<dbReference type="EMBL" id="OV651814">
    <property type="protein sequence ID" value="CAH1105767.1"/>
    <property type="molecule type" value="Genomic_DNA"/>
</dbReference>
<evidence type="ECO:0000313" key="7">
    <source>
        <dbReference type="EMBL" id="CAH1105767.1"/>
    </source>
</evidence>
<keyword evidence="8" id="KW-1185">Reference proteome</keyword>
<comment type="similarity">
    <text evidence="5">Belongs to the OXA1/ALB3/YidC family.</text>
</comment>
<proteinExistence type="inferred from homology"/>
<organism evidence="7 8">
    <name type="scientific">Psylliodes chrysocephalus</name>
    <dbReference type="NCBI Taxonomy" id="3402493"/>
    <lineage>
        <taxon>Eukaryota</taxon>
        <taxon>Metazoa</taxon>
        <taxon>Ecdysozoa</taxon>
        <taxon>Arthropoda</taxon>
        <taxon>Hexapoda</taxon>
        <taxon>Insecta</taxon>
        <taxon>Pterygota</taxon>
        <taxon>Neoptera</taxon>
        <taxon>Endopterygota</taxon>
        <taxon>Coleoptera</taxon>
        <taxon>Polyphaga</taxon>
        <taxon>Cucujiformia</taxon>
        <taxon>Chrysomeloidea</taxon>
        <taxon>Chrysomelidae</taxon>
        <taxon>Galerucinae</taxon>
        <taxon>Alticini</taxon>
        <taxon>Psylliodes</taxon>
    </lineage>
</organism>
<evidence type="ECO:0000256" key="2">
    <source>
        <dbReference type="ARBA" id="ARBA00022692"/>
    </source>
</evidence>
<protein>
    <recommendedName>
        <fullName evidence="6">Membrane insertase YidC/Oxa/ALB C-terminal domain-containing protein</fullName>
    </recommendedName>
</protein>
<name>A0A9P0CW54_9CUCU</name>
<gene>
    <name evidence="7" type="ORF">PSYICH_LOCUS7164</name>
</gene>
<evidence type="ECO:0000256" key="1">
    <source>
        <dbReference type="ARBA" id="ARBA00004141"/>
    </source>
</evidence>
<dbReference type="OrthoDB" id="2148490at2759"/>
<reference evidence="7" key="1">
    <citation type="submission" date="2022-01" db="EMBL/GenBank/DDBJ databases">
        <authorList>
            <person name="King R."/>
        </authorList>
    </citation>
    <scope>NUCLEOTIDE SEQUENCE</scope>
</reference>
<evidence type="ECO:0000256" key="4">
    <source>
        <dbReference type="ARBA" id="ARBA00023136"/>
    </source>
</evidence>
<dbReference type="Pfam" id="PF02096">
    <property type="entry name" value="60KD_IMP"/>
    <property type="match status" value="1"/>
</dbReference>
<evidence type="ECO:0000256" key="3">
    <source>
        <dbReference type="ARBA" id="ARBA00022989"/>
    </source>
</evidence>
<dbReference type="GO" id="GO:0032979">
    <property type="term" value="P:protein insertion into mitochondrial inner membrane from matrix"/>
    <property type="evidence" value="ECO:0007669"/>
    <property type="project" value="TreeGrafter"/>
</dbReference>
<evidence type="ECO:0000256" key="5">
    <source>
        <dbReference type="RuleBase" id="RU003945"/>
    </source>
</evidence>
<dbReference type="InterPro" id="IPR001708">
    <property type="entry name" value="YidC/ALB3/OXA1/COX18"/>
</dbReference>
<dbReference type="PANTHER" id="PTHR12428">
    <property type="entry name" value="OXA1"/>
    <property type="match status" value="1"/>
</dbReference>
<evidence type="ECO:0000313" key="8">
    <source>
        <dbReference type="Proteomes" id="UP001153636"/>
    </source>
</evidence>
<keyword evidence="2 5" id="KW-0812">Transmembrane</keyword>
<dbReference type="GO" id="GO:0033617">
    <property type="term" value="P:mitochondrial respiratory chain complex IV assembly"/>
    <property type="evidence" value="ECO:0007669"/>
    <property type="project" value="TreeGrafter"/>
</dbReference>
<accession>A0A9P0CW54</accession>
<dbReference type="GO" id="GO:0032977">
    <property type="term" value="F:membrane insertase activity"/>
    <property type="evidence" value="ECO:0007669"/>
    <property type="project" value="InterPro"/>
</dbReference>
<dbReference type="InterPro" id="IPR028055">
    <property type="entry name" value="YidC/Oxa/ALB_C"/>
</dbReference>
<dbReference type="CDD" id="cd20069">
    <property type="entry name" value="5TM_Oxa1-like"/>
    <property type="match status" value="1"/>
</dbReference>
<dbReference type="GO" id="GO:0005743">
    <property type="term" value="C:mitochondrial inner membrane"/>
    <property type="evidence" value="ECO:0007669"/>
    <property type="project" value="TreeGrafter"/>
</dbReference>
<feature type="domain" description="Membrane insertase YidC/Oxa/ALB C-terminal" evidence="6">
    <location>
        <begin position="91"/>
        <end position="308"/>
    </location>
</feature>
<dbReference type="Proteomes" id="UP001153636">
    <property type="component" value="Chromosome 2"/>
</dbReference>
<comment type="subcellular location">
    <subcellularLocation>
        <location evidence="1 5">Membrane</location>
        <topology evidence="1 5">Multi-pass membrane protein</topology>
    </subcellularLocation>
</comment>
<evidence type="ECO:0000259" key="6">
    <source>
        <dbReference type="Pfam" id="PF02096"/>
    </source>
</evidence>